<evidence type="ECO:0000256" key="11">
    <source>
        <dbReference type="ARBA" id="ARBA00045397"/>
    </source>
</evidence>
<dbReference type="OrthoDB" id="4771285at2759"/>
<dbReference type="SMART" id="SM00931">
    <property type="entry name" value="NOSIC"/>
    <property type="match status" value="1"/>
</dbReference>
<dbReference type="Pfam" id="PF09785">
    <property type="entry name" value="Prp31_C"/>
    <property type="match status" value="1"/>
</dbReference>
<evidence type="ECO:0000313" key="14">
    <source>
        <dbReference type="EMBL" id="ROT80803.1"/>
    </source>
</evidence>
<evidence type="ECO:0000313" key="15">
    <source>
        <dbReference type="Proteomes" id="UP000283509"/>
    </source>
</evidence>
<reference evidence="14 15" key="2">
    <citation type="submission" date="2019-01" db="EMBL/GenBank/DDBJ databases">
        <title>The decoding of complex shrimp genome reveals the adaptation for benthos swimmer, frequently molting mechanism and breeding impact on genome.</title>
        <authorList>
            <person name="Sun Y."/>
            <person name="Gao Y."/>
            <person name="Yu Y."/>
        </authorList>
    </citation>
    <scope>NUCLEOTIDE SEQUENCE [LARGE SCALE GENOMIC DNA]</scope>
    <source>
        <tissue evidence="14">Muscle</tissue>
    </source>
</reference>
<dbReference type="GO" id="GO:0005687">
    <property type="term" value="C:U4 snRNP"/>
    <property type="evidence" value="ECO:0007669"/>
    <property type="project" value="TreeGrafter"/>
</dbReference>
<reference evidence="14 15" key="1">
    <citation type="submission" date="2018-04" db="EMBL/GenBank/DDBJ databases">
        <authorList>
            <person name="Zhang X."/>
            <person name="Yuan J."/>
            <person name="Li F."/>
            <person name="Xiang J."/>
        </authorList>
    </citation>
    <scope>NUCLEOTIDE SEQUENCE [LARGE SCALE GENOMIC DNA]</scope>
    <source>
        <tissue evidence="14">Muscle</tissue>
    </source>
</reference>
<feature type="region of interest" description="Disordered" evidence="12">
    <location>
        <begin position="347"/>
        <end position="375"/>
    </location>
</feature>
<dbReference type="PANTHER" id="PTHR13904">
    <property type="entry name" value="PRE-MRNA SPLICING FACTOR PRP31"/>
    <property type="match status" value="1"/>
</dbReference>
<dbReference type="GO" id="GO:0071011">
    <property type="term" value="C:precatalytic spliceosome"/>
    <property type="evidence" value="ECO:0007669"/>
    <property type="project" value="TreeGrafter"/>
</dbReference>
<dbReference type="InterPro" id="IPR027105">
    <property type="entry name" value="Prp31"/>
</dbReference>
<dbReference type="Gene3D" id="1.10.287.4070">
    <property type="match status" value="1"/>
</dbReference>
<dbReference type="FunFam" id="1.10.287.4070:FF:000003">
    <property type="entry name" value="U4/U6 small nuclear ribonucleoprotein PRP31"/>
    <property type="match status" value="1"/>
</dbReference>
<dbReference type="GO" id="GO:0000244">
    <property type="term" value="P:spliceosomal tri-snRNP complex assembly"/>
    <property type="evidence" value="ECO:0007669"/>
    <property type="project" value="InterPro"/>
</dbReference>
<dbReference type="InterPro" id="IPR036070">
    <property type="entry name" value="Nop_dom_sf"/>
</dbReference>
<dbReference type="EMBL" id="QCYY01001067">
    <property type="protein sequence ID" value="ROT80803.1"/>
    <property type="molecule type" value="Genomic_DNA"/>
</dbReference>
<dbReference type="GO" id="GO:0003723">
    <property type="term" value="F:RNA binding"/>
    <property type="evidence" value="ECO:0007669"/>
    <property type="project" value="UniProtKB-KW"/>
</dbReference>
<evidence type="ECO:0000256" key="3">
    <source>
        <dbReference type="ARBA" id="ARBA00013538"/>
    </source>
</evidence>
<dbReference type="InterPro" id="IPR002687">
    <property type="entry name" value="Nop_dom"/>
</dbReference>
<comment type="function">
    <text evidence="11">Involved in pre-mRNA splicing as component of the spliceosome. Required for the assembly of the U4/U5/U6 tri-snRNP complex, one of the building blocks of the spliceosome.</text>
</comment>
<dbReference type="Pfam" id="PF01798">
    <property type="entry name" value="Nop"/>
    <property type="match status" value="1"/>
</dbReference>
<evidence type="ECO:0000256" key="1">
    <source>
        <dbReference type="ARBA" id="ARBA00004123"/>
    </source>
</evidence>
<evidence type="ECO:0000256" key="2">
    <source>
        <dbReference type="ARBA" id="ARBA00005572"/>
    </source>
</evidence>
<evidence type="ECO:0000256" key="5">
    <source>
        <dbReference type="ARBA" id="ARBA00022728"/>
    </source>
</evidence>
<gene>
    <name evidence="14" type="ORF">C7M84_000454</name>
</gene>
<keyword evidence="15" id="KW-1185">Reference proteome</keyword>
<evidence type="ECO:0000256" key="4">
    <source>
        <dbReference type="ARBA" id="ARBA00022664"/>
    </source>
</evidence>
<dbReference type="FunFam" id="1.10.246.90:FF:000002">
    <property type="entry name" value="U4/U6 small nuclear ribonucleoprotein Prp31"/>
    <property type="match status" value="1"/>
</dbReference>
<evidence type="ECO:0000259" key="13">
    <source>
        <dbReference type="PROSITE" id="PS51358"/>
    </source>
</evidence>
<evidence type="ECO:0000256" key="9">
    <source>
        <dbReference type="ARBA" id="ARBA00023274"/>
    </source>
</evidence>
<sequence length="505" mass="55328">MSLADELLNDFEEGEEEELLANELQAREGAPGGPVESMDVEFKVPFAVDSKAAKPGLQSVRQVAKLWDSNKLRDIKDQIEKYASQQRKAEDIQGPVEADPEYLLIVEANNINVDIDDEIGTIHKFVKEKYSKRFPELESLVVNPLEYLSAVRELGNDVDKVKNSEALAQILTQATIMVVSVTASTTQGSLLTNQELEAIEEACKMAQDLNAFKIKIFEYVESRMNFIAPNLSCIVGASTAAKLMGAAGGLTNLAKMPASNVLLVGKQKKTMIGMAQTSMLPHTGHIYYCDIVQETPTDLRSKAARIVAAKATLAARVDSMHGSPTGAQGLLLREEVEKKLDKLQEPPPVKAVKPLPPPIDAPGKKRGGRRVRKMKERMAVTDLRKAQNRMNFGEIEEDAYQDDLGYTRGQLGKGGAGRIRKVTVDEKTRVRLSKTLQKEVQRQSSLGGQTTVRRQVAGTASSVAFTPLQGLEIVNPQAAEMSGHAKANKYFSNVLGFKNVNNKLV</sequence>
<keyword evidence="4" id="KW-0507">mRNA processing</keyword>
<dbReference type="AlphaFoldDB" id="A0A3R7PS26"/>
<comment type="subcellular location">
    <subcellularLocation>
        <location evidence="1">Nucleus</location>
    </subcellularLocation>
</comment>
<dbReference type="STRING" id="6689.A0A3R7PS26"/>
<organism evidence="14 15">
    <name type="scientific">Penaeus vannamei</name>
    <name type="common">Whiteleg shrimp</name>
    <name type="synonym">Litopenaeus vannamei</name>
    <dbReference type="NCBI Taxonomy" id="6689"/>
    <lineage>
        <taxon>Eukaryota</taxon>
        <taxon>Metazoa</taxon>
        <taxon>Ecdysozoa</taxon>
        <taxon>Arthropoda</taxon>
        <taxon>Crustacea</taxon>
        <taxon>Multicrustacea</taxon>
        <taxon>Malacostraca</taxon>
        <taxon>Eumalacostraca</taxon>
        <taxon>Eucarida</taxon>
        <taxon>Decapoda</taxon>
        <taxon>Dendrobranchiata</taxon>
        <taxon>Penaeoidea</taxon>
        <taxon>Penaeidae</taxon>
        <taxon>Penaeus</taxon>
    </lineage>
</organism>
<evidence type="ECO:0000256" key="10">
    <source>
        <dbReference type="ARBA" id="ARBA00030766"/>
    </source>
</evidence>
<evidence type="ECO:0000256" key="6">
    <source>
        <dbReference type="ARBA" id="ARBA00022884"/>
    </source>
</evidence>
<dbReference type="InterPro" id="IPR019175">
    <property type="entry name" value="Prp31_C"/>
</dbReference>
<dbReference type="PROSITE" id="PS51358">
    <property type="entry name" value="NOP"/>
    <property type="match status" value="1"/>
</dbReference>
<keyword evidence="5" id="KW-0747">Spliceosome</keyword>
<accession>A0A3R7PS26</accession>
<keyword evidence="6" id="KW-0694">RNA-binding</keyword>
<feature type="domain" description="Nop" evidence="13">
    <location>
        <begin position="227"/>
        <end position="345"/>
    </location>
</feature>
<evidence type="ECO:0000256" key="8">
    <source>
        <dbReference type="ARBA" id="ARBA00023242"/>
    </source>
</evidence>
<protein>
    <recommendedName>
        <fullName evidence="3">U4/U6 small nuclear ribonucleoprotein Prp31</fullName>
    </recommendedName>
    <alternativeName>
        <fullName evidence="10">Pre-mRNA-processing factor 31</fullName>
    </alternativeName>
</protein>
<dbReference type="InterPro" id="IPR042239">
    <property type="entry name" value="Nop_C"/>
</dbReference>
<dbReference type="Proteomes" id="UP000283509">
    <property type="component" value="Unassembled WGS sequence"/>
</dbReference>
<feature type="compositionally biased region" description="Basic residues" evidence="12">
    <location>
        <begin position="364"/>
        <end position="375"/>
    </location>
</feature>
<dbReference type="InterPro" id="IPR012976">
    <property type="entry name" value="NOSIC"/>
</dbReference>
<dbReference type="GO" id="GO:0046540">
    <property type="term" value="C:U4/U6 x U5 tri-snRNP complex"/>
    <property type="evidence" value="ECO:0007669"/>
    <property type="project" value="InterPro"/>
</dbReference>
<dbReference type="PANTHER" id="PTHR13904:SF0">
    <property type="entry name" value="U4_U6 SMALL NUCLEAR RIBONUCLEOPROTEIN PRP31"/>
    <property type="match status" value="1"/>
</dbReference>
<keyword evidence="8" id="KW-0539">Nucleus</keyword>
<comment type="caution">
    <text evidence="14">The sequence shown here is derived from an EMBL/GenBank/DDBJ whole genome shotgun (WGS) entry which is preliminary data.</text>
</comment>
<proteinExistence type="inferred from homology"/>
<dbReference type="Gene3D" id="1.10.246.90">
    <property type="entry name" value="Nop domain"/>
    <property type="match status" value="1"/>
</dbReference>
<comment type="similarity">
    <text evidence="2">Belongs to the PRP31 family.</text>
</comment>
<evidence type="ECO:0000256" key="12">
    <source>
        <dbReference type="SAM" id="MobiDB-lite"/>
    </source>
</evidence>
<keyword evidence="9 14" id="KW-0687">Ribonucleoprotein</keyword>
<feature type="compositionally biased region" description="Pro residues" evidence="12">
    <location>
        <begin position="347"/>
        <end position="360"/>
    </location>
</feature>
<keyword evidence="7" id="KW-0508">mRNA splicing</keyword>
<evidence type="ECO:0000256" key="7">
    <source>
        <dbReference type="ARBA" id="ARBA00023187"/>
    </source>
</evidence>
<dbReference type="SUPFAM" id="SSF89124">
    <property type="entry name" value="Nop domain"/>
    <property type="match status" value="1"/>
</dbReference>
<name>A0A3R7PS26_PENVA</name>